<feature type="signal peptide" evidence="4">
    <location>
        <begin position="1"/>
        <end position="24"/>
    </location>
</feature>
<gene>
    <name evidence="6" type="ordered locus">PB2503_11994</name>
</gene>
<dbReference type="OrthoDB" id="9815002at2"/>
<reference evidence="7" key="1">
    <citation type="submission" date="2010-08" db="EMBL/GenBank/DDBJ databases">
        <title>Genome sequence of Parvularcula bermudensis HTCC2503.</title>
        <authorList>
            <person name="Kang D.-M."/>
            <person name="Oh H.-M."/>
            <person name="Cho J.-C."/>
        </authorList>
    </citation>
    <scope>NUCLEOTIDE SEQUENCE [LARGE SCALE GENOMIC DNA]</scope>
    <source>
        <strain evidence="7">ATCC BAA-594 / HTCC2503 / KCTC 12087</strain>
    </source>
</reference>
<dbReference type="eggNOG" id="COG0741">
    <property type="taxonomic scope" value="Bacteria"/>
</dbReference>
<evidence type="ECO:0000256" key="4">
    <source>
        <dbReference type="SAM" id="SignalP"/>
    </source>
</evidence>
<sequence length="740" mass="81419">MRPLYLSFLSFLAIVGGGPMAASAALSAQTKAPSADPTVRYLSQTDEARLRGLFDAIERGDSVTAQQLRRTLEGGIASALGEWAVLRAEAEDIGAARIFAFLDAYPNWPSTSWLQEQAEGQLDDLAPAEILHYFDGRDPVSFEGWVALARARRASGSEAGATAAIKELWIDSNLANRQEDQILEEFGDLLTQQDHIAKVDRQLFDIRATVSRRLLPYLPAKERREAEARIALLRADANGLALYRALPADSQADSGVLHALVRYYRRSDQDDLAIETAGRAPLSPTALRDPEDWYEERRLLTRWALKNARFEDAYTLSAYSGLEEGGDFAEAEFMAGWVALRFLHDPERAVAHFTYLNSGVGAPISRGRAEYWLARAYEAAGIESQARLHYTVAAEFPYTYYGQLAVAALGVPEDSPPFPEAPPLSAAELTTFENLPLVQAMRVLVRIDEDDHFDRFARALDDELDSPTAVRAYEDLVLSEGKYYLSVRAAKVARNNGAEVPEVIYPLYPVPQAATRYAEPSLILGLSRQESEFNPRAYSPARARGLMQMLASTAQITARKEGIPYSTSRLMSDPDYNLTLGAAHLSHLIERFGGSYIMVMAAYNAGPHRVDQWIETYGDPRARDVDPIDWVELIPFSETRNYVMRVTENTQVYRARLNNQPLGSMILADLTRGGGSPEAIGVRPSSPQLLQAALSGSQATFGENALSVPGRLPKAMQVFDSLKTVVTPVGGGVAPIPATE</sequence>
<dbReference type="CAZy" id="GH23">
    <property type="family name" value="Glycoside Hydrolase Family 23"/>
</dbReference>
<dbReference type="PANTHER" id="PTHR37423">
    <property type="entry name" value="SOLUBLE LYTIC MUREIN TRANSGLYCOSYLASE-RELATED"/>
    <property type="match status" value="1"/>
</dbReference>
<proteinExistence type="inferred from homology"/>
<dbReference type="InterPro" id="IPR023346">
    <property type="entry name" value="Lysozyme-like_dom_sf"/>
</dbReference>
<evidence type="ECO:0000259" key="5">
    <source>
        <dbReference type="Pfam" id="PF01464"/>
    </source>
</evidence>
<dbReference type="InterPro" id="IPR008939">
    <property type="entry name" value="Lytic_TGlycosylase_superhlx_U"/>
</dbReference>
<dbReference type="Gene3D" id="1.10.530.10">
    <property type="match status" value="1"/>
</dbReference>
<protein>
    <submittedName>
        <fullName evidence="6">Putative soluble lytic transglycosylase</fullName>
    </submittedName>
</protein>
<dbReference type="EMBL" id="CP002156">
    <property type="protein sequence ID" value="ADM10442.1"/>
    <property type="molecule type" value="Genomic_DNA"/>
</dbReference>
<evidence type="ECO:0000256" key="2">
    <source>
        <dbReference type="ARBA" id="ARBA00009387"/>
    </source>
</evidence>
<feature type="chain" id="PRO_5003140682" evidence="4">
    <location>
        <begin position="25"/>
        <end position="740"/>
    </location>
</feature>
<evidence type="ECO:0000256" key="1">
    <source>
        <dbReference type="ARBA" id="ARBA00007734"/>
    </source>
</evidence>
<dbReference type="InterPro" id="IPR000189">
    <property type="entry name" value="Transglyc_AS"/>
</dbReference>
<dbReference type="Pfam" id="PF01464">
    <property type="entry name" value="SLT"/>
    <property type="match status" value="1"/>
</dbReference>
<accession>E0TEH0</accession>
<dbReference type="GO" id="GO:0008933">
    <property type="term" value="F:peptidoglycan lytic transglycosylase activity"/>
    <property type="evidence" value="ECO:0007669"/>
    <property type="project" value="InterPro"/>
</dbReference>
<dbReference type="SUPFAM" id="SSF53955">
    <property type="entry name" value="Lysozyme-like"/>
    <property type="match status" value="1"/>
</dbReference>
<evidence type="ECO:0000313" key="6">
    <source>
        <dbReference type="EMBL" id="ADM10442.1"/>
    </source>
</evidence>
<evidence type="ECO:0000313" key="7">
    <source>
        <dbReference type="Proteomes" id="UP000001302"/>
    </source>
</evidence>
<organism evidence="6 7">
    <name type="scientific">Parvularcula bermudensis (strain ATCC BAA-594 / HTCC2503 / KCTC 12087)</name>
    <dbReference type="NCBI Taxonomy" id="314260"/>
    <lineage>
        <taxon>Bacteria</taxon>
        <taxon>Pseudomonadati</taxon>
        <taxon>Pseudomonadota</taxon>
        <taxon>Alphaproteobacteria</taxon>
        <taxon>Parvularculales</taxon>
        <taxon>Parvularculaceae</taxon>
        <taxon>Parvularcula</taxon>
    </lineage>
</organism>
<dbReference type="AlphaFoldDB" id="E0TEH0"/>
<comment type="similarity">
    <text evidence="2">Belongs to the virb1 family.</text>
</comment>
<dbReference type="PROSITE" id="PS00922">
    <property type="entry name" value="TRANSGLYCOSYLASE"/>
    <property type="match status" value="1"/>
</dbReference>
<reference evidence="6 7" key="2">
    <citation type="journal article" date="2011" name="J. Bacteriol.">
        <title>Complete genome sequence of strain HTCC2503T of Parvularcula bermudensis, the type species of the order "Parvularculales" in the class Alphaproteobacteria.</title>
        <authorList>
            <person name="Oh H.M."/>
            <person name="Kang I."/>
            <person name="Vergin K.L."/>
            <person name="Kang D."/>
            <person name="Rhee K.H."/>
            <person name="Giovannoni S.J."/>
            <person name="Cho J.C."/>
        </authorList>
    </citation>
    <scope>NUCLEOTIDE SEQUENCE [LARGE SCALE GENOMIC DNA]</scope>
    <source>
        <strain evidence="7">ATCC BAA-594 / HTCC2503 / KCTC 12087</strain>
    </source>
</reference>
<dbReference type="KEGG" id="pbr:PB2503_11994"/>
<dbReference type="GO" id="GO:0042597">
    <property type="term" value="C:periplasmic space"/>
    <property type="evidence" value="ECO:0007669"/>
    <property type="project" value="InterPro"/>
</dbReference>
<dbReference type="HOGENOM" id="CLU_015184_0_1_5"/>
<evidence type="ECO:0000256" key="3">
    <source>
        <dbReference type="ARBA" id="ARBA00022729"/>
    </source>
</evidence>
<dbReference type="SUPFAM" id="SSF48435">
    <property type="entry name" value="Bacterial muramidases"/>
    <property type="match status" value="1"/>
</dbReference>
<dbReference type="InterPro" id="IPR008258">
    <property type="entry name" value="Transglycosylase_SLT_dom_1"/>
</dbReference>
<dbReference type="STRING" id="314260.PB2503_11994"/>
<dbReference type="PANTHER" id="PTHR37423:SF2">
    <property type="entry name" value="MEMBRANE-BOUND LYTIC MUREIN TRANSGLYCOSYLASE C"/>
    <property type="match status" value="1"/>
</dbReference>
<keyword evidence="3 4" id="KW-0732">Signal</keyword>
<dbReference type="CDD" id="cd13401">
    <property type="entry name" value="Slt70-like"/>
    <property type="match status" value="1"/>
</dbReference>
<name>E0TEH0_PARBH</name>
<dbReference type="GO" id="GO:0004553">
    <property type="term" value="F:hydrolase activity, hydrolyzing O-glycosyl compounds"/>
    <property type="evidence" value="ECO:0007669"/>
    <property type="project" value="InterPro"/>
</dbReference>
<feature type="domain" description="Transglycosylase SLT" evidence="5">
    <location>
        <begin position="514"/>
        <end position="620"/>
    </location>
</feature>
<dbReference type="Gene3D" id="1.25.20.10">
    <property type="entry name" value="Bacterial muramidases"/>
    <property type="match status" value="1"/>
</dbReference>
<keyword evidence="7" id="KW-1185">Reference proteome</keyword>
<dbReference type="Proteomes" id="UP000001302">
    <property type="component" value="Chromosome"/>
</dbReference>
<dbReference type="GO" id="GO:0000270">
    <property type="term" value="P:peptidoglycan metabolic process"/>
    <property type="evidence" value="ECO:0007669"/>
    <property type="project" value="InterPro"/>
</dbReference>
<dbReference type="GO" id="GO:0016020">
    <property type="term" value="C:membrane"/>
    <property type="evidence" value="ECO:0007669"/>
    <property type="project" value="InterPro"/>
</dbReference>
<comment type="similarity">
    <text evidence="1">Belongs to the transglycosylase Slt family.</text>
</comment>
<dbReference type="RefSeq" id="WP_013301416.1">
    <property type="nucleotide sequence ID" value="NC_014414.1"/>
</dbReference>